<evidence type="ECO:0000313" key="3">
    <source>
        <dbReference type="EMBL" id="EXU99774.1"/>
    </source>
</evidence>
<dbReference type="SUPFAM" id="SSF53659">
    <property type="entry name" value="Isocitrate/Isopropylmalate dehydrogenase-like"/>
    <property type="match status" value="1"/>
</dbReference>
<dbReference type="EMBL" id="JELW01000017">
    <property type="protein sequence ID" value="EXU99774.1"/>
    <property type="molecule type" value="Genomic_DNA"/>
</dbReference>
<gene>
    <name evidence="3" type="ORF">X797_007240</name>
</gene>
<dbReference type="InterPro" id="IPR024084">
    <property type="entry name" value="IsoPropMal-DH-like_dom"/>
</dbReference>
<organism evidence="3 4">
    <name type="scientific">Metarhizium robertsii</name>
    <dbReference type="NCBI Taxonomy" id="568076"/>
    <lineage>
        <taxon>Eukaryota</taxon>
        <taxon>Fungi</taxon>
        <taxon>Dikarya</taxon>
        <taxon>Ascomycota</taxon>
        <taxon>Pezizomycotina</taxon>
        <taxon>Sordariomycetes</taxon>
        <taxon>Hypocreomycetidae</taxon>
        <taxon>Hypocreales</taxon>
        <taxon>Clavicipitaceae</taxon>
        <taxon>Metarhizium</taxon>
    </lineage>
</organism>
<evidence type="ECO:0000313" key="4">
    <source>
        <dbReference type="Proteomes" id="UP000030151"/>
    </source>
</evidence>
<sequence>MAEHNIVVFAGDHCGPEILQAIEQHRPSVGKFVLKEHLLGGCSIDTTGTPLTDEALNAANSAD</sequence>
<feature type="domain" description="Isopropylmalate dehydrogenase-like" evidence="2">
    <location>
        <begin position="5"/>
        <end position="62"/>
    </location>
</feature>
<dbReference type="Proteomes" id="UP000030151">
    <property type="component" value="Unassembled WGS sequence"/>
</dbReference>
<comment type="similarity">
    <text evidence="1">Belongs to the isocitrate and isopropylmalate dehydrogenases family.</text>
</comment>
<proteinExistence type="inferred from homology"/>
<dbReference type="HOGENOM" id="CLU_207401_0_0_1"/>
<evidence type="ECO:0000256" key="1">
    <source>
        <dbReference type="ARBA" id="ARBA00007769"/>
    </source>
</evidence>
<dbReference type="Gene3D" id="3.40.718.10">
    <property type="entry name" value="Isopropylmalate Dehydrogenase"/>
    <property type="match status" value="1"/>
</dbReference>
<evidence type="ECO:0000259" key="2">
    <source>
        <dbReference type="Pfam" id="PF00180"/>
    </source>
</evidence>
<accession>A0A0A1UTB9</accession>
<comment type="caution">
    <text evidence="3">The sequence shown here is derived from an EMBL/GenBank/DDBJ whole genome shotgun (WGS) entry which is preliminary data.</text>
</comment>
<dbReference type="AlphaFoldDB" id="A0A0A1UTB9"/>
<protein>
    <submittedName>
        <fullName evidence="3">Isocitrate/isopropylmalate dehydrogenase family protein</fullName>
    </submittedName>
</protein>
<dbReference type="Pfam" id="PF00180">
    <property type="entry name" value="Iso_dh"/>
    <property type="match status" value="1"/>
</dbReference>
<name>A0A0A1UTB9_9HYPO</name>
<reference evidence="3 4" key="1">
    <citation type="submission" date="2014-02" db="EMBL/GenBank/DDBJ databases">
        <title>The genome sequence of the entomopathogenic fungus Metarhizium robertsii ARSEF 2575.</title>
        <authorList>
            <person name="Giuliano Garisto Donzelli B."/>
            <person name="Roe B.A."/>
            <person name="Macmil S.L."/>
            <person name="Krasnoff S.B."/>
            <person name="Gibson D.M."/>
        </authorList>
    </citation>
    <scope>NUCLEOTIDE SEQUENCE [LARGE SCALE GENOMIC DNA]</scope>
    <source>
        <strain evidence="3 4">ARSEF 2575</strain>
    </source>
</reference>
<feature type="non-terminal residue" evidence="3">
    <location>
        <position position="63"/>
    </location>
</feature>